<dbReference type="CDD" id="cd16025">
    <property type="entry name" value="PAS_like"/>
    <property type="match status" value="1"/>
</dbReference>
<dbReference type="SUPFAM" id="SSF53649">
    <property type="entry name" value="Alkaline phosphatase-like"/>
    <property type="match status" value="1"/>
</dbReference>
<evidence type="ECO:0000256" key="2">
    <source>
        <dbReference type="ARBA" id="ARBA00022723"/>
    </source>
</evidence>
<evidence type="ECO:0000259" key="5">
    <source>
        <dbReference type="Pfam" id="PF00884"/>
    </source>
</evidence>
<dbReference type="PANTHER" id="PTHR42693">
    <property type="entry name" value="ARYLSULFATASE FAMILY MEMBER"/>
    <property type="match status" value="1"/>
</dbReference>
<organism evidence="6 7">
    <name type="scientific">Pontibacter saemangeumensis</name>
    <dbReference type="NCBI Taxonomy" id="1084525"/>
    <lineage>
        <taxon>Bacteria</taxon>
        <taxon>Pseudomonadati</taxon>
        <taxon>Bacteroidota</taxon>
        <taxon>Cytophagia</taxon>
        <taxon>Cytophagales</taxon>
        <taxon>Hymenobacteraceae</taxon>
        <taxon>Pontibacter</taxon>
    </lineage>
</organism>
<evidence type="ECO:0000313" key="6">
    <source>
        <dbReference type="EMBL" id="GAA4429104.1"/>
    </source>
</evidence>
<comment type="similarity">
    <text evidence="1">Belongs to the sulfatase family.</text>
</comment>
<keyword evidence="3" id="KW-0378">Hydrolase</keyword>
<dbReference type="PANTHER" id="PTHR42693:SF53">
    <property type="entry name" value="ENDO-4-O-SULFATASE"/>
    <property type="match status" value="1"/>
</dbReference>
<dbReference type="Gene3D" id="3.30.1120.10">
    <property type="match status" value="1"/>
</dbReference>
<accession>A0ABP8LHR8</accession>
<dbReference type="InterPro" id="IPR000917">
    <property type="entry name" value="Sulfatase_N"/>
</dbReference>
<evidence type="ECO:0000313" key="7">
    <source>
        <dbReference type="Proteomes" id="UP001500552"/>
    </source>
</evidence>
<dbReference type="InterPro" id="IPR024607">
    <property type="entry name" value="Sulfatase_CS"/>
</dbReference>
<feature type="domain" description="Sulfatase N-terminal" evidence="5">
    <location>
        <begin position="46"/>
        <end position="440"/>
    </location>
</feature>
<dbReference type="Pfam" id="PF00884">
    <property type="entry name" value="Sulfatase"/>
    <property type="match status" value="1"/>
</dbReference>
<comment type="caution">
    <text evidence="6">The sequence shown here is derived from an EMBL/GenBank/DDBJ whole genome shotgun (WGS) entry which is preliminary data.</text>
</comment>
<keyword evidence="2" id="KW-0479">Metal-binding</keyword>
<name>A0ABP8LHR8_9BACT</name>
<evidence type="ECO:0000256" key="1">
    <source>
        <dbReference type="ARBA" id="ARBA00008779"/>
    </source>
</evidence>
<evidence type="ECO:0000256" key="4">
    <source>
        <dbReference type="ARBA" id="ARBA00022837"/>
    </source>
</evidence>
<dbReference type="EMBL" id="BAABHC010000005">
    <property type="protein sequence ID" value="GAA4429104.1"/>
    <property type="molecule type" value="Genomic_DNA"/>
</dbReference>
<proteinExistence type="inferred from homology"/>
<sequence>MSLYMPKRNNIFSFNALFMIKRRILSLSLIFATGLLVSLAPRKDQPNIIIILADDMGYSDIGSFGSEIETPYLDALATGGLKMTQFYNASRCCPTRASLLTGLYPHQAGVGHMVNEREQPGYRGMLNEECVTIAEALKDGGYSTLMAGKWHLNDRKEHWPVKQGFDRYFGLLDGANSYFGNRPYRPNQKLTYALDDAPYTPGAGFYATDAYTDYALKFIEEGKEKDKPFFLYLAYTAPHWPLHALEEDIAKYRGRYMKGWDKLREARFRRMQEMGVIPRSTKLSPRDENVPAWESLSEAEKRRWDEKMAVYAAMVDRMDQNIGRLRQKLKELGEAENTIIMFLSDNGGSYEAIDGPGFTPEILEASRMSPSNPASFTAYEYEGANVSNTPFRKFKRWEHEGGISTPFIAHYPGTIQPGSISHQPAHIIDLMATSLELAGVTYPKTYQGNAIKPMEGVSLASLFDGQKWQGHEAIFFEHEGNRAVRQGEWKLVSMFPENKWALYNMETDRTELKDLSAQRPEKVKGMEKLYDAWAARANVVPFAQLVEYDKQRKRE</sequence>
<dbReference type="Proteomes" id="UP001500552">
    <property type="component" value="Unassembled WGS sequence"/>
</dbReference>
<reference evidence="7" key="1">
    <citation type="journal article" date="2019" name="Int. J. Syst. Evol. Microbiol.">
        <title>The Global Catalogue of Microorganisms (GCM) 10K type strain sequencing project: providing services to taxonomists for standard genome sequencing and annotation.</title>
        <authorList>
            <consortium name="The Broad Institute Genomics Platform"/>
            <consortium name="The Broad Institute Genome Sequencing Center for Infectious Disease"/>
            <person name="Wu L."/>
            <person name="Ma J."/>
        </authorList>
    </citation>
    <scope>NUCLEOTIDE SEQUENCE [LARGE SCALE GENOMIC DNA]</scope>
    <source>
        <strain evidence="7">JCM 17926</strain>
    </source>
</reference>
<evidence type="ECO:0000256" key="3">
    <source>
        <dbReference type="ARBA" id="ARBA00022801"/>
    </source>
</evidence>
<dbReference type="PROSITE" id="PS00149">
    <property type="entry name" value="SULFATASE_2"/>
    <property type="match status" value="1"/>
</dbReference>
<dbReference type="Gene3D" id="3.40.720.10">
    <property type="entry name" value="Alkaline Phosphatase, subunit A"/>
    <property type="match status" value="1"/>
</dbReference>
<gene>
    <name evidence="6" type="ORF">GCM10023188_14090</name>
</gene>
<dbReference type="InterPro" id="IPR017850">
    <property type="entry name" value="Alkaline_phosphatase_core_sf"/>
</dbReference>
<keyword evidence="7" id="KW-1185">Reference proteome</keyword>
<keyword evidence="4" id="KW-0106">Calcium</keyword>
<dbReference type="InterPro" id="IPR050738">
    <property type="entry name" value="Sulfatase"/>
</dbReference>
<protein>
    <submittedName>
        <fullName evidence="6">Arylsulfatase</fullName>
    </submittedName>
</protein>